<name>A0A5B8UC31_9ACTN</name>
<evidence type="ECO:0000313" key="3">
    <source>
        <dbReference type="EMBL" id="QEC50605.1"/>
    </source>
</evidence>
<dbReference type="InterPro" id="IPR002575">
    <property type="entry name" value="Aminoglycoside_PTrfase"/>
</dbReference>
<dbReference type="Proteomes" id="UP000321805">
    <property type="component" value="Chromosome"/>
</dbReference>
<accession>A0A5B8UC31</accession>
<protein>
    <submittedName>
        <fullName evidence="3">Phosphotransferase family protein</fullName>
    </submittedName>
</protein>
<gene>
    <name evidence="3" type="ORF">FSW04_01530</name>
</gene>
<dbReference type="PANTHER" id="PTHR21310:SF40">
    <property type="entry name" value="AMINOGLYCOSIDE PHOSPHOTRANSFERASE DOMAIN-CONTAINING PROTEIN-RELATED"/>
    <property type="match status" value="1"/>
</dbReference>
<proteinExistence type="predicted"/>
<dbReference type="Gene3D" id="3.90.1200.10">
    <property type="match status" value="1"/>
</dbReference>
<feature type="compositionally biased region" description="Basic residues" evidence="1">
    <location>
        <begin position="1"/>
        <end position="35"/>
    </location>
</feature>
<evidence type="ECO:0000313" key="4">
    <source>
        <dbReference type="Proteomes" id="UP000321805"/>
    </source>
</evidence>
<dbReference type="InterPro" id="IPR051678">
    <property type="entry name" value="AGP_Transferase"/>
</dbReference>
<reference evidence="3 4" key="1">
    <citation type="journal article" date="2018" name="J. Microbiol.">
        <title>Baekduia soli gen. nov., sp. nov., a novel bacterium isolated from the soil of Baekdu Mountain and proposal of a novel family name, Baekduiaceae fam. nov.</title>
        <authorList>
            <person name="An D.S."/>
            <person name="Siddiqi M.Z."/>
            <person name="Kim K.H."/>
            <person name="Yu H.S."/>
            <person name="Im W.T."/>
        </authorList>
    </citation>
    <scope>NUCLEOTIDE SEQUENCE [LARGE SCALE GENOMIC DNA]</scope>
    <source>
        <strain evidence="3 4">BR7-21</strain>
    </source>
</reference>
<sequence>MAGAVRRAHRHGRPHDRRGHHRRRDGPGRWRRRQRPLLGRAQLVLPRRVAVGGHRHGRRAAHDVLAVARRWRVVRRRSAVRDHRPRAARGLRRAAHHDGARRAAAPDLVRDAALQRRPRAHAARRGGPDRPGAVHEARRRPRPHLVERPLPHTAHRPGHGRQGLGHRRVLRPRGAPPHVTVDPEAAAGYLAEKLGDPAGLTLTKITELTGGWSRRTYVADLAARGGEASRRIVVRVKPPSGLLATDIRTEYEVMRAAHDTGLAVPRPLWLDEDADVFVGPSFACDWVAGTAPNTWRARDRVALEADWKAGGNLAEQFVRSLVGVHAVPRSAVTALGPALTLADLAAKWRAIYEDVRIAPDPVIEEGLACIEESAPRAREEPTLVHGDFRIGNMLLDDGRITAILDWELAFVGDPHFDLGYCALEYLAGRMFRPASPLVCAMCDREWLYSRYEELSGRTVDRELVRAYTALSAIVLTVILLTGVRAHHDGRSADVRLAWGRFAVAGLRQSLTEILGWSDLAAAGSGRSHVQHDGRTR</sequence>
<feature type="region of interest" description="Disordered" evidence="1">
    <location>
        <begin position="1"/>
        <end position="37"/>
    </location>
</feature>
<dbReference type="CDD" id="cd05154">
    <property type="entry name" value="ACAD10_11_N-like"/>
    <property type="match status" value="1"/>
</dbReference>
<dbReference type="GO" id="GO:0016740">
    <property type="term" value="F:transferase activity"/>
    <property type="evidence" value="ECO:0007669"/>
    <property type="project" value="UniProtKB-KW"/>
</dbReference>
<keyword evidence="3" id="KW-0808">Transferase</keyword>
<evidence type="ECO:0000259" key="2">
    <source>
        <dbReference type="Pfam" id="PF01636"/>
    </source>
</evidence>
<keyword evidence="4" id="KW-1185">Reference proteome</keyword>
<dbReference type="EMBL" id="CP042430">
    <property type="protein sequence ID" value="QEC50605.1"/>
    <property type="molecule type" value="Genomic_DNA"/>
</dbReference>
<feature type="compositionally biased region" description="Basic residues" evidence="1">
    <location>
        <begin position="153"/>
        <end position="171"/>
    </location>
</feature>
<dbReference type="PANTHER" id="PTHR21310">
    <property type="entry name" value="AMINOGLYCOSIDE PHOSPHOTRANSFERASE-RELATED-RELATED"/>
    <property type="match status" value="1"/>
</dbReference>
<dbReference type="InterPro" id="IPR011009">
    <property type="entry name" value="Kinase-like_dom_sf"/>
</dbReference>
<feature type="compositionally biased region" description="Basic residues" evidence="1">
    <location>
        <begin position="79"/>
        <end position="95"/>
    </location>
</feature>
<dbReference type="SUPFAM" id="SSF56112">
    <property type="entry name" value="Protein kinase-like (PK-like)"/>
    <property type="match status" value="1"/>
</dbReference>
<evidence type="ECO:0000256" key="1">
    <source>
        <dbReference type="SAM" id="MobiDB-lite"/>
    </source>
</evidence>
<dbReference type="OrthoDB" id="3806873at2"/>
<dbReference type="InterPro" id="IPR041726">
    <property type="entry name" value="ACAD10_11_N"/>
</dbReference>
<feature type="region of interest" description="Disordered" evidence="1">
    <location>
        <begin position="79"/>
        <end position="178"/>
    </location>
</feature>
<dbReference type="Pfam" id="PF01636">
    <property type="entry name" value="APH"/>
    <property type="match status" value="1"/>
</dbReference>
<dbReference type="Gene3D" id="3.30.200.20">
    <property type="entry name" value="Phosphorylase Kinase, domain 1"/>
    <property type="match status" value="1"/>
</dbReference>
<feature type="domain" description="Aminoglycoside phosphotransferase" evidence="2">
    <location>
        <begin position="205"/>
        <end position="425"/>
    </location>
</feature>
<organism evidence="3 4">
    <name type="scientific">Baekduia soli</name>
    <dbReference type="NCBI Taxonomy" id="496014"/>
    <lineage>
        <taxon>Bacteria</taxon>
        <taxon>Bacillati</taxon>
        <taxon>Actinomycetota</taxon>
        <taxon>Thermoleophilia</taxon>
        <taxon>Solirubrobacterales</taxon>
        <taxon>Baekduiaceae</taxon>
        <taxon>Baekduia</taxon>
    </lineage>
</organism>
<feature type="compositionally biased region" description="Basic and acidic residues" evidence="1">
    <location>
        <begin position="126"/>
        <end position="136"/>
    </location>
</feature>
<dbReference type="AlphaFoldDB" id="A0A5B8UC31"/>
<dbReference type="KEGG" id="bsol:FSW04_01530"/>